<feature type="signal peptide" evidence="1">
    <location>
        <begin position="1"/>
        <end position="20"/>
    </location>
</feature>
<gene>
    <name evidence="2" type="ORF">DPMN_026513</name>
</gene>
<organism evidence="2 3">
    <name type="scientific">Dreissena polymorpha</name>
    <name type="common">Zebra mussel</name>
    <name type="synonym">Mytilus polymorpha</name>
    <dbReference type="NCBI Taxonomy" id="45954"/>
    <lineage>
        <taxon>Eukaryota</taxon>
        <taxon>Metazoa</taxon>
        <taxon>Spiralia</taxon>
        <taxon>Lophotrochozoa</taxon>
        <taxon>Mollusca</taxon>
        <taxon>Bivalvia</taxon>
        <taxon>Autobranchia</taxon>
        <taxon>Heteroconchia</taxon>
        <taxon>Euheterodonta</taxon>
        <taxon>Imparidentia</taxon>
        <taxon>Neoheterodontei</taxon>
        <taxon>Myida</taxon>
        <taxon>Dreissenoidea</taxon>
        <taxon>Dreissenidae</taxon>
        <taxon>Dreissena</taxon>
    </lineage>
</organism>
<dbReference type="EMBL" id="JAIWYP010000002">
    <property type="protein sequence ID" value="KAH3863524.1"/>
    <property type="molecule type" value="Genomic_DNA"/>
</dbReference>
<protein>
    <submittedName>
        <fullName evidence="2">Uncharacterized protein</fullName>
    </submittedName>
</protein>
<dbReference type="Proteomes" id="UP000828390">
    <property type="component" value="Unassembled WGS sequence"/>
</dbReference>
<evidence type="ECO:0000313" key="2">
    <source>
        <dbReference type="EMBL" id="KAH3863524.1"/>
    </source>
</evidence>
<comment type="caution">
    <text evidence="2">The sequence shown here is derived from an EMBL/GenBank/DDBJ whole genome shotgun (WGS) entry which is preliminary data.</text>
</comment>
<feature type="chain" id="PRO_5038582440" evidence="1">
    <location>
        <begin position="21"/>
        <end position="122"/>
    </location>
</feature>
<keyword evidence="3" id="KW-1185">Reference proteome</keyword>
<reference evidence="2" key="1">
    <citation type="journal article" date="2019" name="bioRxiv">
        <title>The Genome of the Zebra Mussel, Dreissena polymorpha: A Resource for Invasive Species Research.</title>
        <authorList>
            <person name="McCartney M.A."/>
            <person name="Auch B."/>
            <person name="Kono T."/>
            <person name="Mallez S."/>
            <person name="Zhang Y."/>
            <person name="Obille A."/>
            <person name="Becker A."/>
            <person name="Abrahante J.E."/>
            <person name="Garbe J."/>
            <person name="Badalamenti J.P."/>
            <person name="Herman A."/>
            <person name="Mangelson H."/>
            <person name="Liachko I."/>
            <person name="Sullivan S."/>
            <person name="Sone E.D."/>
            <person name="Koren S."/>
            <person name="Silverstein K.A.T."/>
            <person name="Beckman K.B."/>
            <person name="Gohl D.M."/>
        </authorList>
    </citation>
    <scope>NUCLEOTIDE SEQUENCE</scope>
    <source>
        <strain evidence="2">Duluth1</strain>
        <tissue evidence="2">Whole animal</tissue>
    </source>
</reference>
<accession>A0A9D4LTK4</accession>
<name>A0A9D4LTK4_DREPO</name>
<evidence type="ECO:0000313" key="3">
    <source>
        <dbReference type="Proteomes" id="UP000828390"/>
    </source>
</evidence>
<reference evidence="2" key="2">
    <citation type="submission" date="2020-11" db="EMBL/GenBank/DDBJ databases">
        <authorList>
            <person name="McCartney M.A."/>
            <person name="Auch B."/>
            <person name="Kono T."/>
            <person name="Mallez S."/>
            <person name="Becker A."/>
            <person name="Gohl D.M."/>
            <person name="Silverstein K.A.T."/>
            <person name="Koren S."/>
            <person name="Bechman K.B."/>
            <person name="Herman A."/>
            <person name="Abrahante J.E."/>
            <person name="Garbe J."/>
        </authorList>
    </citation>
    <scope>NUCLEOTIDE SEQUENCE</scope>
    <source>
        <strain evidence="2">Duluth1</strain>
        <tissue evidence="2">Whole animal</tissue>
    </source>
</reference>
<proteinExistence type="predicted"/>
<sequence>MCFQWVLVVCVLLVTSPTSAEVDVHPQLPFLCCLPEQYEAFIITSSALVDVEGGVGVGDGMGFTNGTNQVVYDGVNERTYIHSSTVNYLSFYPIPVRLDSIYIIDYKHVRAVFITYCKTWKC</sequence>
<dbReference type="AlphaFoldDB" id="A0A9D4LTK4"/>
<evidence type="ECO:0000256" key="1">
    <source>
        <dbReference type="SAM" id="SignalP"/>
    </source>
</evidence>
<keyword evidence="1" id="KW-0732">Signal</keyword>